<keyword evidence="3" id="KW-1185">Reference proteome</keyword>
<feature type="compositionally biased region" description="Basic residues" evidence="1">
    <location>
        <begin position="120"/>
        <end position="159"/>
    </location>
</feature>
<evidence type="ECO:0000313" key="2">
    <source>
        <dbReference type="EMBL" id="KAF2256190.1"/>
    </source>
</evidence>
<organism evidence="2 3">
    <name type="scientific">Trematosphaeria pertusa</name>
    <dbReference type="NCBI Taxonomy" id="390896"/>
    <lineage>
        <taxon>Eukaryota</taxon>
        <taxon>Fungi</taxon>
        <taxon>Dikarya</taxon>
        <taxon>Ascomycota</taxon>
        <taxon>Pezizomycotina</taxon>
        <taxon>Dothideomycetes</taxon>
        <taxon>Pleosporomycetidae</taxon>
        <taxon>Pleosporales</taxon>
        <taxon>Massarineae</taxon>
        <taxon>Trematosphaeriaceae</taxon>
        <taxon>Trematosphaeria</taxon>
    </lineage>
</organism>
<evidence type="ECO:0000256" key="1">
    <source>
        <dbReference type="SAM" id="MobiDB-lite"/>
    </source>
</evidence>
<feature type="region of interest" description="Disordered" evidence="1">
    <location>
        <begin position="73"/>
        <end position="247"/>
    </location>
</feature>
<evidence type="ECO:0000313" key="3">
    <source>
        <dbReference type="Proteomes" id="UP000800094"/>
    </source>
</evidence>
<dbReference type="GeneID" id="54573465"/>
<feature type="compositionally biased region" description="Low complexity" evidence="1">
    <location>
        <begin position="198"/>
        <end position="208"/>
    </location>
</feature>
<proteinExistence type="predicted"/>
<feature type="compositionally biased region" description="Polar residues" evidence="1">
    <location>
        <begin position="93"/>
        <end position="102"/>
    </location>
</feature>
<protein>
    <submittedName>
        <fullName evidence="2">Uncharacterized protein</fullName>
    </submittedName>
</protein>
<accession>A0A6A6J2Q4</accession>
<dbReference type="Proteomes" id="UP000800094">
    <property type="component" value="Unassembled WGS sequence"/>
</dbReference>
<feature type="compositionally biased region" description="Polar residues" evidence="1">
    <location>
        <begin position="209"/>
        <end position="226"/>
    </location>
</feature>
<dbReference type="RefSeq" id="XP_033691194.1">
    <property type="nucleotide sequence ID" value="XM_033820135.1"/>
</dbReference>
<gene>
    <name evidence="2" type="ORF">BU26DRAFT_16137</name>
</gene>
<dbReference type="AlphaFoldDB" id="A0A6A6J2Q4"/>
<name>A0A6A6J2Q4_9PLEO</name>
<sequence>MVDISRDRAFGVSAQPECLHNPVSNNATHNITIKKHTLRPRAFLLACPRGFARPRCFALSRSMKLDTCFDHDASRQPHLSHHSSTLSIHQHGHTTPQTSASRQWLHRSAASPPWLCSNLRNHRRGISAATRRRPKRPLANHHRPRPHRPPRNPLPRHPRPYNTPSSFSACSPSTTRAFATSAKPPPQPAQPKKRASSARRSALSVSTSTCARSRSGWSMSPSNACPPTSGPCMSSRSVRGSRRSERRRRVRIRILRRGRMRWTRWGRLRRPFAYMRARGGV</sequence>
<dbReference type="EMBL" id="ML987189">
    <property type="protein sequence ID" value="KAF2256190.1"/>
    <property type="molecule type" value="Genomic_DNA"/>
</dbReference>
<feature type="compositionally biased region" description="Polar residues" evidence="1">
    <location>
        <begin position="162"/>
        <end position="178"/>
    </location>
</feature>
<reference evidence="2" key="1">
    <citation type="journal article" date="2020" name="Stud. Mycol.">
        <title>101 Dothideomycetes genomes: a test case for predicting lifestyles and emergence of pathogens.</title>
        <authorList>
            <person name="Haridas S."/>
            <person name="Albert R."/>
            <person name="Binder M."/>
            <person name="Bloem J."/>
            <person name="Labutti K."/>
            <person name="Salamov A."/>
            <person name="Andreopoulos B."/>
            <person name="Baker S."/>
            <person name="Barry K."/>
            <person name="Bills G."/>
            <person name="Bluhm B."/>
            <person name="Cannon C."/>
            <person name="Castanera R."/>
            <person name="Culley D."/>
            <person name="Daum C."/>
            <person name="Ezra D."/>
            <person name="Gonzalez J."/>
            <person name="Henrissat B."/>
            <person name="Kuo A."/>
            <person name="Liang C."/>
            <person name="Lipzen A."/>
            <person name="Lutzoni F."/>
            <person name="Magnuson J."/>
            <person name="Mondo S."/>
            <person name="Nolan M."/>
            <person name="Ohm R."/>
            <person name="Pangilinan J."/>
            <person name="Park H.-J."/>
            <person name="Ramirez L."/>
            <person name="Alfaro M."/>
            <person name="Sun H."/>
            <person name="Tritt A."/>
            <person name="Yoshinaga Y."/>
            <person name="Zwiers L.-H."/>
            <person name="Turgeon B."/>
            <person name="Goodwin S."/>
            <person name="Spatafora J."/>
            <person name="Crous P."/>
            <person name="Grigoriev I."/>
        </authorList>
    </citation>
    <scope>NUCLEOTIDE SEQUENCE</scope>
    <source>
        <strain evidence="2">CBS 122368</strain>
    </source>
</reference>